<keyword evidence="2" id="KW-1185">Reference proteome</keyword>
<sequence length="83" mass="9722">MDLNRILDRIIKIIQSSLTVSAFRKTHGFCFHDLWDLLKKSNDEAKLSKLEKKFDALEMYEEEPMDNYLGRVVEGFEKSGNPK</sequence>
<evidence type="ECO:0000313" key="1">
    <source>
        <dbReference type="EMBL" id="VVA98923.1"/>
    </source>
</evidence>
<dbReference type="EMBL" id="CABITT030000003">
    <property type="protein sequence ID" value="VVA98923.1"/>
    <property type="molecule type" value="Genomic_DNA"/>
</dbReference>
<dbReference type="AlphaFoldDB" id="A0A565BBD9"/>
<name>A0A565BBD9_9BRAS</name>
<evidence type="ECO:0000313" key="2">
    <source>
        <dbReference type="Proteomes" id="UP000489600"/>
    </source>
</evidence>
<comment type="caution">
    <text evidence="1">The sequence shown here is derived from an EMBL/GenBank/DDBJ whole genome shotgun (WGS) entry which is preliminary data.</text>
</comment>
<dbReference type="Proteomes" id="UP000489600">
    <property type="component" value="Unassembled WGS sequence"/>
</dbReference>
<dbReference type="OrthoDB" id="1051559at2759"/>
<accession>A0A565BBD9</accession>
<proteinExistence type="predicted"/>
<protein>
    <submittedName>
        <fullName evidence="1">Uncharacterized protein</fullName>
    </submittedName>
</protein>
<reference evidence="1" key="1">
    <citation type="submission" date="2019-07" db="EMBL/GenBank/DDBJ databases">
        <authorList>
            <person name="Dittberner H."/>
        </authorList>
    </citation>
    <scope>NUCLEOTIDE SEQUENCE [LARGE SCALE GENOMIC DNA]</scope>
</reference>
<organism evidence="1 2">
    <name type="scientific">Arabis nemorensis</name>
    <dbReference type="NCBI Taxonomy" id="586526"/>
    <lineage>
        <taxon>Eukaryota</taxon>
        <taxon>Viridiplantae</taxon>
        <taxon>Streptophyta</taxon>
        <taxon>Embryophyta</taxon>
        <taxon>Tracheophyta</taxon>
        <taxon>Spermatophyta</taxon>
        <taxon>Magnoliopsida</taxon>
        <taxon>eudicotyledons</taxon>
        <taxon>Gunneridae</taxon>
        <taxon>Pentapetalae</taxon>
        <taxon>rosids</taxon>
        <taxon>malvids</taxon>
        <taxon>Brassicales</taxon>
        <taxon>Brassicaceae</taxon>
        <taxon>Arabideae</taxon>
        <taxon>Arabis</taxon>
    </lineage>
</organism>
<gene>
    <name evidence="1" type="ORF">ANE_LOCUS9368</name>
</gene>